<keyword evidence="3 7" id="KW-0812">Transmembrane</keyword>
<name>A0A926E108_9FIRM</name>
<evidence type="ECO:0000256" key="7">
    <source>
        <dbReference type="SAM" id="Phobius"/>
    </source>
</evidence>
<feature type="compositionally biased region" description="Basic and acidic residues" evidence="6">
    <location>
        <begin position="862"/>
        <end position="871"/>
    </location>
</feature>
<dbReference type="SUPFAM" id="SSF82866">
    <property type="entry name" value="Multidrug efflux transporter AcrB transmembrane domain"/>
    <property type="match status" value="2"/>
</dbReference>
<feature type="transmembrane region" description="Helical" evidence="7">
    <location>
        <begin position="679"/>
        <end position="705"/>
    </location>
</feature>
<dbReference type="GO" id="GO:0005886">
    <property type="term" value="C:plasma membrane"/>
    <property type="evidence" value="ECO:0007669"/>
    <property type="project" value="UniProtKB-SubCell"/>
</dbReference>
<dbReference type="RefSeq" id="WP_249294514.1">
    <property type="nucleotide sequence ID" value="NZ_JACRSV010000001.1"/>
</dbReference>
<evidence type="ECO:0000259" key="8">
    <source>
        <dbReference type="Pfam" id="PF03176"/>
    </source>
</evidence>
<evidence type="ECO:0000256" key="6">
    <source>
        <dbReference type="SAM" id="MobiDB-lite"/>
    </source>
</evidence>
<feature type="transmembrane region" description="Helical" evidence="7">
    <location>
        <begin position="717"/>
        <end position="738"/>
    </location>
</feature>
<dbReference type="InterPro" id="IPR050545">
    <property type="entry name" value="Mycobact_MmpL"/>
</dbReference>
<dbReference type="AlphaFoldDB" id="A0A926E108"/>
<feature type="transmembrane region" description="Helical" evidence="7">
    <location>
        <begin position="21"/>
        <end position="41"/>
    </location>
</feature>
<proteinExistence type="predicted"/>
<evidence type="ECO:0000313" key="10">
    <source>
        <dbReference type="Proteomes" id="UP000610760"/>
    </source>
</evidence>
<feature type="compositionally biased region" description="Basic and acidic residues" evidence="6">
    <location>
        <begin position="836"/>
        <end position="847"/>
    </location>
</feature>
<reference evidence="9" key="1">
    <citation type="submission" date="2020-08" db="EMBL/GenBank/DDBJ databases">
        <title>Genome public.</title>
        <authorList>
            <person name="Liu C."/>
            <person name="Sun Q."/>
        </authorList>
    </citation>
    <scope>NUCLEOTIDE SEQUENCE</scope>
    <source>
        <strain evidence="9">NSJ-33</strain>
    </source>
</reference>
<protein>
    <submittedName>
        <fullName evidence="9">MMPL family transporter</fullName>
    </submittedName>
</protein>
<dbReference type="InterPro" id="IPR004869">
    <property type="entry name" value="MMPL_dom"/>
</dbReference>
<evidence type="ECO:0000313" key="9">
    <source>
        <dbReference type="EMBL" id="MBC8559624.1"/>
    </source>
</evidence>
<feature type="domain" description="Membrane transport protein MMPL" evidence="8">
    <location>
        <begin position="114"/>
        <end position="340"/>
    </location>
</feature>
<gene>
    <name evidence="9" type="ORF">H8710_05995</name>
</gene>
<feature type="domain" description="Membrane transport protein MMPL" evidence="8">
    <location>
        <begin position="568"/>
        <end position="738"/>
    </location>
</feature>
<dbReference type="Pfam" id="PF03176">
    <property type="entry name" value="MMPL"/>
    <property type="match status" value="2"/>
</dbReference>
<comment type="caution">
    <text evidence="9">The sequence shown here is derived from an EMBL/GenBank/DDBJ whole genome shotgun (WGS) entry which is preliminary data.</text>
</comment>
<feature type="transmembrane region" description="Helical" evidence="7">
    <location>
        <begin position="190"/>
        <end position="211"/>
    </location>
</feature>
<dbReference type="Proteomes" id="UP000610760">
    <property type="component" value="Unassembled WGS sequence"/>
</dbReference>
<organism evidence="9 10">
    <name type="scientific">Fumia xinanensis</name>
    <dbReference type="NCBI Taxonomy" id="2763659"/>
    <lineage>
        <taxon>Bacteria</taxon>
        <taxon>Bacillati</taxon>
        <taxon>Bacillota</taxon>
        <taxon>Clostridia</taxon>
        <taxon>Eubacteriales</taxon>
        <taxon>Oscillospiraceae</taxon>
        <taxon>Fumia</taxon>
    </lineage>
</organism>
<dbReference type="Gene3D" id="1.20.1640.10">
    <property type="entry name" value="Multidrug efflux transporter AcrB transmembrane domain"/>
    <property type="match status" value="2"/>
</dbReference>
<sequence length="871" mass="95239">MHKEKESGMYKVARFIVQKRKAFLLLFVVGIIYSVICIPKVSVNYDITKYLPENTDTRRGLTLMEEEFTTFGTANVLVKNITYETAESINEELQAVDGVKMVEFDGSKDHYKDSAALYAVTLNESGETDANLAAMDAVREAVAPYDSYIATEIGNSLTNMIQKEMTLILIVAVVVIAVVLLFTSRSYMELPVFFLVFGSAAVLNMGTNYWFGEISFVTNSIAVVLQLALAIDYAIIYSHRFMDEMESKPPEEAAIAALSKAIPEIFSSSLTTISGLVALMLMQLKIGFDMGMVLSKGIVFSLLSVFLLMPGLVMLFNKPILKTRHKSLVPKLRFWGKAVVKTRFVIPVIFAVVLVGSFVLQSLCPYVFSEESLNSNKKTETAVASEQINEVFGGANMLAILVPAGDYEKEAQLLNLVGEEEMVSSAMGLANIPINDDYTLTSKLSPRQFSELSEMPVEVIRLLYQAYGLFHEEYAALSDVDQYKVPIIDMFSFLVEQQESGLIDLGGEAGDKIGELGGMLSEAKGQLQGEHYSRLVFSIDGPVEGEETFALLERVRADALQYYDDPILVGNSTNCYDLHASFQGDNLKISIFTVLFVAAILLFTFQSTGLPILLVLTIQGSIWINFSFPFVTGQNVFFLAYLIVSAIQMGATIDYAIVITNRYMALKKQMPLTEAVIETISQCFPTVFTSGSILTTASFLIGGMFTEPMIASFGSLLGRGTLISILLVMIVLPQLLMLGDTIIEKTAFAVGGLKNYRQESNVAMNLDGRVQGYVSGYLDAEVKGVIRGDLNAAVESKKGVPPESASDGAAEGPNSSRQGEKPAESVSGEENTETDGAFRAEKLKEGPEGGSPNGKKPKGRNKKTEKEAAKE</sequence>
<feature type="transmembrane region" description="Helical" evidence="7">
    <location>
        <begin position="637"/>
        <end position="658"/>
    </location>
</feature>
<dbReference type="EMBL" id="JACRSV010000001">
    <property type="protein sequence ID" value="MBC8559624.1"/>
    <property type="molecule type" value="Genomic_DNA"/>
</dbReference>
<comment type="subcellular location">
    <subcellularLocation>
        <location evidence="1">Cell membrane</location>
        <topology evidence="1">Multi-pass membrane protein</topology>
    </subcellularLocation>
</comment>
<keyword evidence="5 7" id="KW-0472">Membrane</keyword>
<keyword evidence="4 7" id="KW-1133">Transmembrane helix</keyword>
<keyword evidence="2" id="KW-1003">Cell membrane</keyword>
<evidence type="ECO:0000256" key="5">
    <source>
        <dbReference type="ARBA" id="ARBA00023136"/>
    </source>
</evidence>
<evidence type="ECO:0000256" key="4">
    <source>
        <dbReference type="ARBA" id="ARBA00022989"/>
    </source>
</evidence>
<dbReference type="PANTHER" id="PTHR33406">
    <property type="entry name" value="MEMBRANE PROTEIN MJ1562-RELATED"/>
    <property type="match status" value="1"/>
</dbReference>
<feature type="region of interest" description="Disordered" evidence="6">
    <location>
        <begin position="796"/>
        <end position="871"/>
    </location>
</feature>
<feature type="transmembrane region" description="Helical" evidence="7">
    <location>
        <begin position="217"/>
        <end position="238"/>
    </location>
</feature>
<evidence type="ECO:0000256" key="1">
    <source>
        <dbReference type="ARBA" id="ARBA00004651"/>
    </source>
</evidence>
<dbReference type="PANTHER" id="PTHR33406:SF13">
    <property type="entry name" value="MEMBRANE PROTEIN YDFJ"/>
    <property type="match status" value="1"/>
</dbReference>
<evidence type="ECO:0000256" key="2">
    <source>
        <dbReference type="ARBA" id="ARBA00022475"/>
    </source>
</evidence>
<feature type="transmembrane region" description="Helical" evidence="7">
    <location>
        <begin position="344"/>
        <end position="368"/>
    </location>
</feature>
<feature type="transmembrane region" description="Helical" evidence="7">
    <location>
        <begin position="298"/>
        <end position="316"/>
    </location>
</feature>
<evidence type="ECO:0000256" key="3">
    <source>
        <dbReference type="ARBA" id="ARBA00022692"/>
    </source>
</evidence>
<feature type="transmembrane region" description="Helical" evidence="7">
    <location>
        <begin position="165"/>
        <end position="183"/>
    </location>
</feature>
<accession>A0A926E108</accession>
<keyword evidence="10" id="KW-1185">Reference proteome</keyword>